<feature type="transmembrane region" description="Helical" evidence="6">
    <location>
        <begin position="408"/>
        <end position="434"/>
    </location>
</feature>
<feature type="transmembrane region" description="Helical" evidence="6">
    <location>
        <begin position="488"/>
        <end position="506"/>
    </location>
</feature>
<feature type="transmembrane region" description="Helical" evidence="6">
    <location>
        <begin position="380"/>
        <end position="402"/>
    </location>
</feature>
<keyword evidence="4 6" id="KW-1133">Transmembrane helix</keyword>
<keyword evidence="3 6" id="KW-0812">Transmembrane</keyword>
<evidence type="ECO:0000256" key="4">
    <source>
        <dbReference type="ARBA" id="ARBA00022989"/>
    </source>
</evidence>
<evidence type="ECO:0000256" key="2">
    <source>
        <dbReference type="ARBA" id="ARBA00022448"/>
    </source>
</evidence>
<feature type="transmembrane region" description="Helical" evidence="6">
    <location>
        <begin position="455"/>
        <end position="476"/>
    </location>
</feature>
<dbReference type="PIRSF" id="PIRSF006060">
    <property type="entry name" value="AA_transporter"/>
    <property type="match status" value="1"/>
</dbReference>
<feature type="transmembrane region" description="Helical" evidence="6">
    <location>
        <begin position="174"/>
        <end position="194"/>
    </location>
</feature>
<reference evidence="7 8" key="1">
    <citation type="journal article" date="2020" name="Microbiol. Resour. Announc.">
        <title>Draft Genome Sequence of a Cladosporium Species Isolated from the Mesophotic Ascidian Didemnum maculosum.</title>
        <authorList>
            <person name="Gioti A."/>
            <person name="Siaperas R."/>
            <person name="Nikolaivits E."/>
            <person name="Le Goff G."/>
            <person name="Ouazzani J."/>
            <person name="Kotoulas G."/>
            <person name="Topakas E."/>
        </authorList>
    </citation>
    <scope>NUCLEOTIDE SEQUENCE [LARGE SCALE GENOMIC DNA]</scope>
    <source>
        <strain evidence="7 8">TM138-S3</strain>
    </source>
</reference>
<keyword evidence="5 6" id="KW-0472">Membrane</keyword>
<evidence type="ECO:0000313" key="7">
    <source>
        <dbReference type="EMBL" id="KAL1588096.1"/>
    </source>
</evidence>
<dbReference type="RefSeq" id="XP_069231201.1">
    <property type="nucleotide sequence ID" value="XM_069372025.1"/>
</dbReference>
<feature type="transmembrane region" description="Helical" evidence="6">
    <location>
        <begin position="201"/>
        <end position="223"/>
    </location>
</feature>
<dbReference type="PANTHER" id="PTHR45649">
    <property type="entry name" value="AMINO-ACID PERMEASE BAT1"/>
    <property type="match status" value="1"/>
</dbReference>
<dbReference type="InterPro" id="IPR002293">
    <property type="entry name" value="AA/rel_permease1"/>
</dbReference>
<dbReference type="EMBL" id="JAAQHG020000008">
    <property type="protein sequence ID" value="KAL1588096.1"/>
    <property type="molecule type" value="Genomic_DNA"/>
</dbReference>
<dbReference type="Gene3D" id="1.20.1740.10">
    <property type="entry name" value="Amino acid/polyamine transporter I"/>
    <property type="match status" value="1"/>
</dbReference>
<feature type="transmembrane region" description="Helical" evidence="6">
    <location>
        <begin position="77"/>
        <end position="100"/>
    </location>
</feature>
<comment type="subcellular location">
    <subcellularLocation>
        <location evidence="1">Membrane</location>
        <topology evidence="1">Multi-pass membrane protein</topology>
    </subcellularLocation>
</comment>
<evidence type="ECO:0000256" key="1">
    <source>
        <dbReference type="ARBA" id="ARBA00004141"/>
    </source>
</evidence>
<feature type="transmembrane region" description="Helical" evidence="6">
    <location>
        <begin position="330"/>
        <end position="359"/>
    </location>
</feature>
<dbReference type="GO" id="GO:0022857">
    <property type="term" value="F:transmembrane transporter activity"/>
    <property type="evidence" value="ECO:0007669"/>
    <property type="project" value="InterPro"/>
</dbReference>
<comment type="caution">
    <text evidence="7">The sequence shown here is derived from an EMBL/GenBank/DDBJ whole genome shotgun (WGS) entry which is preliminary data.</text>
</comment>
<evidence type="ECO:0000256" key="6">
    <source>
        <dbReference type="SAM" id="Phobius"/>
    </source>
</evidence>
<keyword evidence="8" id="KW-1185">Reference proteome</keyword>
<dbReference type="GO" id="GO:0016020">
    <property type="term" value="C:membrane"/>
    <property type="evidence" value="ECO:0007669"/>
    <property type="project" value="UniProtKB-SubCell"/>
</dbReference>
<accession>A0AB34KX38</accession>
<feature type="transmembrane region" description="Helical" evidence="6">
    <location>
        <begin position="243"/>
        <end position="263"/>
    </location>
</feature>
<dbReference type="GeneID" id="96004863"/>
<dbReference type="AlphaFoldDB" id="A0AB34KX38"/>
<evidence type="ECO:0008006" key="9">
    <source>
        <dbReference type="Google" id="ProtNLM"/>
    </source>
</evidence>
<sequence>MEYYKHDIFSSGVELHSLDGHETNVFGGTRHDEYDMTRMGKKQELQRNFRFFSIVGFVVILQATWESSLIANSFGLFNGGTAGVIWCTITVWILVMAMIASMSEMASIAPTAGGQYHWVSEFAPPSMQQPLSYLVGWCCCLGWVSAIPACGQMLAGLVQGMVLLRYPNIKITALWQTTLIAILFVLLVFAFNIFAARYLPLAEGIMLIVHVIGFFAFLVVFWTLSEHVSANRVFTEFQDGGGWGSHGLSTLVGIATPLWCFIGPDSGAHMSEELQDASIQLPRAMMWATFFNGIMGIAMLITFCFCISSVDEVLESTTGMAVLEVIYKITHSYAAVCLLGTLLIILSFFGTVTVVAAASRQCWAFARDRGFPHSDWIMRIKWDIPLNALLVCMVLSVLIASINFGSEVALGAIVSVSNAALIFSYIISVGCLRLKRWRGERLPPRRFDLGRWGGPVNDITLVFLIVSFVFSFFPQAPSVGDPDWAANFNWAFPMFLATCVFAFIYYRCGGRESYIAPVRWVKNE</sequence>
<evidence type="ECO:0000256" key="5">
    <source>
        <dbReference type="ARBA" id="ARBA00023136"/>
    </source>
</evidence>
<dbReference type="Proteomes" id="UP000803884">
    <property type="component" value="Unassembled WGS sequence"/>
</dbReference>
<evidence type="ECO:0000313" key="8">
    <source>
        <dbReference type="Proteomes" id="UP000803884"/>
    </source>
</evidence>
<feature type="transmembrane region" description="Helical" evidence="6">
    <location>
        <begin position="131"/>
        <end position="154"/>
    </location>
</feature>
<feature type="transmembrane region" description="Helical" evidence="6">
    <location>
        <begin position="284"/>
        <end position="310"/>
    </location>
</feature>
<gene>
    <name evidence="7" type="ORF">WHR41_03419</name>
</gene>
<name>A0AB34KX38_9PEZI</name>
<evidence type="ECO:0000256" key="3">
    <source>
        <dbReference type="ARBA" id="ARBA00022692"/>
    </source>
</evidence>
<organism evidence="7 8">
    <name type="scientific">Cladosporium halotolerans</name>
    <dbReference type="NCBI Taxonomy" id="1052096"/>
    <lineage>
        <taxon>Eukaryota</taxon>
        <taxon>Fungi</taxon>
        <taxon>Dikarya</taxon>
        <taxon>Ascomycota</taxon>
        <taxon>Pezizomycotina</taxon>
        <taxon>Dothideomycetes</taxon>
        <taxon>Dothideomycetidae</taxon>
        <taxon>Cladosporiales</taxon>
        <taxon>Cladosporiaceae</taxon>
        <taxon>Cladosporium</taxon>
    </lineage>
</organism>
<keyword evidence="2" id="KW-0813">Transport</keyword>
<dbReference type="PANTHER" id="PTHR45649:SF14">
    <property type="entry name" value="GABA PERMEASE"/>
    <property type="match status" value="1"/>
</dbReference>
<dbReference type="Pfam" id="PF13520">
    <property type="entry name" value="AA_permease_2"/>
    <property type="match status" value="1"/>
</dbReference>
<feature type="transmembrane region" description="Helical" evidence="6">
    <location>
        <begin position="48"/>
        <end position="65"/>
    </location>
</feature>
<proteinExistence type="predicted"/>
<protein>
    <recommendedName>
        <fullName evidence="9">Amino acid transporter</fullName>
    </recommendedName>
</protein>